<dbReference type="RefSeq" id="WP_003861131.1">
    <property type="nucleotide sequence ID" value="NZ_CP011309.1"/>
</dbReference>
<proteinExistence type="predicted"/>
<name>A0A0F6WPB4_9CORY</name>
<dbReference type="PATRIC" id="fig|92706.3.peg.92"/>
<evidence type="ECO:0000256" key="1">
    <source>
        <dbReference type="SAM" id="Phobius"/>
    </source>
</evidence>
<gene>
    <name evidence="2" type="ORF">YH66_00465</name>
</gene>
<keyword evidence="1" id="KW-0812">Transmembrane</keyword>
<feature type="transmembrane region" description="Helical" evidence="1">
    <location>
        <begin position="68"/>
        <end position="88"/>
    </location>
</feature>
<sequence length="128" mass="13674">MSNREYGLGFRSFIVGIIFAALWLVFTGANEFSQVQVIGACTNFVLICAALTFWGYRQRLTAKRVITRVSAGLTLAIGAAFAAISAPFDETGLWGVGLIFIAIGSYAGAALVSSIVLALLNLSHLRQQ</sequence>
<keyword evidence="3" id="KW-1185">Reference proteome</keyword>
<feature type="transmembrane region" description="Helical" evidence="1">
    <location>
        <begin position="94"/>
        <end position="120"/>
    </location>
</feature>
<accession>A0A0F6WPB4</accession>
<dbReference type="AlphaFoldDB" id="A0A0F6WPB4"/>
<dbReference type="EMBL" id="CP011309">
    <property type="protein sequence ID" value="AKF26138.1"/>
    <property type="molecule type" value="Genomic_DNA"/>
</dbReference>
<evidence type="ECO:0000313" key="3">
    <source>
        <dbReference type="Proteomes" id="UP000034037"/>
    </source>
</evidence>
<organism evidence="2 3">
    <name type="scientific">[Brevibacterium] flavum</name>
    <dbReference type="NCBI Taxonomy" id="92706"/>
    <lineage>
        <taxon>Bacteria</taxon>
        <taxon>Bacillati</taxon>
        <taxon>Actinomycetota</taxon>
        <taxon>Actinomycetes</taxon>
        <taxon>Mycobacteriales</taxon>
        <taxon>Corynebacteriaceae</taxon>
        <taxon>Corynebacterium</taxon>
    </lineage>
</organism>
<feature type="transmembrane region" description="Helical" evidence="1">
    <location>
        <begin position="35"/>
        <end position="56"/>
    </location>
</feature>
<protein>
    <submittedName>
        <fullName evidence="2">Transporter</fullName>
    </submittedName>
</protein>
<keyword evidence="1" id="KW-1133">Transmembrane helix</keyword>
<dbReference type="HOGENOM" id="CLU_1955424_0_0_11"/>
<feature type="transmembrane region" description="Helical" evidence="1">
    <location>
        <begin position="12"/>
        <end position="29"/>
    </location>
</feature>
<reference evidence="2 3" key="1">
    <citation type="submission" date="2015-04" db="EMBL/GenBank/DDBJ databases">
        <title>Complete Genome Sequence of Brevibacterium flavum ATCC 15168.</title>
        <authorList>
            <person name="Ahn J."/>
            <person name="Park G."/>
            <person name="Jeon W."/>
            <person name="Jang Y."/>
            <person name="Jang M."/>
            <person name="Lee H."/>
            <person name="Lee H."/>
        </authorList>
    </citation>
    <scope>NUCLEOTIDE SEQUENCE [LARGE SCALE GENOMIC DNA]</scope>
    <source>
        <strain evidence="2 3">ATCC 15168</strain>
    </source>
</reference>
<evidence type="ECO:0000313" key="2">
    <source>
        <dbReference type="EMBL" id="AKF26138.1"/>
    </source>
</evidence>
<dbReference type="Proteomes" id="UP000034037">
    <property type="component" value="Chromosome"/>
</dbReference>
<keyword evidence="1" id="KW-0472">Membrane</keyword>